<evidence type="ECO:0000256" key="2">
    <source>
        <dbReference type="ARBA" id="ARBA00022490"/>
    </source>
</evidence>
<evidence type="ECO:0000256" key="3">
    <source>
        <dbReference type="ARBA" id="ARBA00022553"/>
    </source>
</evidence>
<dbReference type="CDD" id="cd17536">
    <property type="entry name" value="REC_YesN-like"/>
    <property type="match status" value="1"/>
</dbReference>
<feature type="domain" description="Response regulatory" evidence="10">
    <location>
        <begin position="3"/>
        <end position="120"/>
    </location>
</feature>
<dbReference type="Pfam" id="PF00072">
    <property type="entry name" value="Response_reg"/>
    <property type="match status" value="1"/>
</dbReference>
<keyword evidence="6 11" id="KW-0238">DNA-binding</keyword>
<gene>
    <name evidence="11" type="ORF">A3844_11855</name>
</gene>
<dbReference type="InterPro" id="IPR018060">
    <property type="entry name" value="HTH_AraC"/>
</dbReference>
<dbReference type="PRINTS" id="PR00032">
    <property type="entry name" value="HTHARAC"/>
</dbReference>
<evidence type="ECO:0000256" key="1">
    <source>
        <dbReference type="ARBA" id="ARBA00004496"/>
    </source>
</evidence>
<dbReference type="SMART" id="SM00342">
    <property type="entry name" value="HTH_ARAC"/>
    <property type="match status" value="1"/>
</dbReference>
<evidence type="ECO:0000256" key="6">
    <source>
        <dbReference type="ARBA" id="ARBA00023125"/>
    </source>
</evidence>
<dbReference type="PROSITE" id="PS01124">
    <property type="entry name" value="HTH_ARAC_FAMILY_2"/>
    <property type="match status" value="1"/>
</dbReference>
<dbReference type="InterPro" id="IPR001789">
    <property type="entry name" value="Sig_transdc_resp-reg_receiver"/>
</dbReference>
<evidence type="ECO:0000256" key="4">
    <source>
        <dbReference type="ARBA" id="ARBA00023012"/>
    </source>
</evidence>
<evidence type="ECO:0000313" key="11">
    <source>
        <dbReference type="EMBL" id="OKP86704.1"/>
    </source>
</evidence>
<name>A0ABX3ENG3_9BACL</name>
<dbReference type="EMBL" id="LVWI01000037">
    <property type="protein sequence ID" value="OKP86704.1"/>
    <property type="molecule type" value="Genomic_DNA"/>
</dbReference>
<dbReference type="Gene3D" id="1.10.10.60">
    <property type="entry name" value="Homeodomain-like"/>
    <property type="match status" value="2"/>
</dbReference>
<dbReference type="SMART" id="SM00448">
    <property type="entry name" value="REC"/>
    <property type="match status" value="1"/>
</dbReference>
<proteinExistence type="predicted"/>
<evidence type="ECO:0000256" key="5">
    <source>
        <dbReference type="ARBA" id="ARBA00023015"/>
    </source>
</evidence>
<dbReference type="InterPro" id="IPR020449">
    <property type="entry name" value="Tscrpt_reg_AraC-type_HTH"/>
</dbReference>
<evidence type="ECO:0000256" key="7">
    <source>
        <dbReference type="ARBA" id="ARBA00023163"/>
    </source>
</evidence>
<dbReference type="Gene3D" id="3.40.50.2300">
    <property type="match status" value="1"/>
</dbReference>
<feature type="modified residue" description="4-aspartylphosphate" evidence="8">
    <location>
        <position position="55"/>
    </location>
</feature>
<reference evidence="11 12" key="1">
    <citation type="submission" date="2016-03" db="EMBL/GenBank/DDBJ databases">
        <authorList>
            <person name="Sant'Anna F.H."/>
            <person name="Ambrosini A."/>
            <person name="Souza R."/>
            <person name="Bach E."/>
            <person name="Fernandes G."/>
            <person name="Balsanelli E."/>
            <person name="Baura V.A."/>
            <person name="Souza E.M."/>
            <person name="Passaglia L."/>
        </authorList>
    </citation>
    <scope>NUCLEOTIDE SEQUENCE [LARGE SCALE GENOMIC DNA]</scope>
    <source>
        <strain evidence="11 12">P26E</strain>
    </source>
</reference>
<keyword evidence="3 8" id="KW-0597">Phosphoprotein</keyword>
<keyword evidence="4" id="KW-0902">Two-component regulatory system</keyword>
<comment type="caution">
    <text evidence="11">The sequence shown here is derived from an EMBL/GenBank/DDBJ whole genome shotgun (WGS) entry which is preliminary data.</text>
</comment>
<dbReference type="PANTHER" id="PTHR42713:SF3">
    <property type="entry name" value="TRANSCRIPTIONAL REGULATORY PROTEIN HPTR"/>
    <property type="match status" value="1"/>
</dbReference>
<dbReference type="Proteomes" id="UP000186058">
    <property type="component" value="Unassembled WGS sequence"/>
</dbReference>
<keyword evidence="12" id="KW-1185">Reference proteome</keyword>
<evidence type="ECO:0000259" key="10">
    <source>
        <dbReference type="PROSITE" id="PS50110"/>
    </source>
</evidence>
<dbReference type="InterPro" id="IPR011006">
    <property type="entry name" value="CheY-like_superfamily"/>
</dbReference>
<keyword evidence="2" id="KW-0963">Cytoplasm</keyword>
<dbReference type="InterPro" id="IPR018062">
    <property type="entry name" value="HTH_AraC-typ_CS"/>
</dbReference>
<dbReference type="SUPFAM" id="SSF46689">
    <property type="entry name" value="Homeodomain-like"/>
    <property type="match status" value="1"/>
</dbReference>
<dbReference type="SUPFAM" id="SSF52172">
    <property type="entry name" value="CheY-like"/>
    <property type="match status" value="1"/>
</dbReference>
<sequence length="546" mass="62531">MIELLLVDDETYVTESLARTIPWEVLGVREVYQAASATEALEILERQSIDIIVTDISMPGMNGLQLIEAATARWPNLRCILLTGYSDFGYAKKAIQLQAIDYILKPVSEEEFMLSVSTAIESLKDEWEAHDKYHQLLYTRKGDFSVLRGKLMHDLLLGKQMSERALAQKLGAYEIGFEPGAEAVLLLIQLGRHYLTMDPSSISLMEYAIGNIAEELFHSRFCVWFCKAPHDCLVLLVEPNDETRRELVLTGNHEAKRHEWLQEAIMRFQRAVSNYLKGEISLTVTEWFVFPDGMTAAYRSGLGSMVLASPVDSGSVVFLKDRHAPEPLAFKPLDSLYRPPTLIHLLESKQWEAVRSKLEDVFRDMEHTSFSREHLYEVFLSITSAFMYIAHKSGQFMHQIDELVLDPLLAQDLSSSSGRLQGWAFELLDRLQAELSESDQYTKSYIIKQVHALVGSPSGHELSVKTIADQVYLHPVYLSKIYKAETGEALGDYIIRMRMERALYLLKHTNKKVYEITTELGYQNPQYFSKMFKKHYRMTPNEFREG</sequence>
<dbReference type="GO" id="GO:0003677">
    <property type="term" value="F:DNA binding"/>
    <property type="evidence" value="ECO:0007669"/>
    <property type="project" value="UniProtKB-KW"/>
</dbReference>
<feature type="domain" description="HTH araC/xylS-type" evidence="9">
    <location>
        <begin position="448"/>
        <end position="546"/>
    </location>
</feature>
<dbReference type="Pfam" id="PF12833">
    <property type="entry name" value="HTH_18"/>
    <property type="match status" value="1"/>
</dbReference>
<dbReference type="PANTHER" id="PTHR42713">
    <property type="entry name" value="HISTIDINE KINASE-RELATED"/>
    <property type="match status" value="1"/>
</dbReference>
<keyword evidence="5" id="KW-0805">Transcription regulation</keyword>
<dbReference type="RefSeq" id="WP_074107528.1">
    <property type="nucleotide sequence ID" value="NZ_LVWI01000037.1"/>
</dbReference>
<comment type="subcellular location">
    <subcellularLocation>
        <location evidence="1">Cytoplasm</location>
    </subcellularLocation>
</comment>
<accession>A0ABX3ENG3</accession>
<keyword evidence="7" id="KW-0804">Transcription</keyword>
<dbReference type="PROSITE" id="PS00041">
    <property type="entry name" value="HTH_ARAC_FAMILY_1"/>
    <property type="match status" value="1"/>
</dbReference>
<evidence type="ECO:0000259" key="9">
    <source>
        <dbReference type="PROSITE" id="PS01124"/>
    </source>
</evidence>
<dbReference type="InterPro" id="IPR009057">
    <property type="entry name" value="Homeodomain-like_sf"/>
</dbReference>
<evidence type="ECO:0000256" key="8">
    <source>
        <dbReference type="PROSITE-ProRule" id="PRU00169"/>
    </source>
</evidence>
<evidence type="ECO:0000313" key="12">
    <source>
        <dbReference type="Proteomes" id="UP000186058"/>
    </source>
</evidence>
<dbReference type="PROSITE" id="PS50110">
    <property type="entry name" value="RESPONSE_REGULATORY"/>
    <property type="match status" value="1"/>
</dbReference>
<dbReference type="InterPro" id="IPR051552">
    <property type="entry name" value="HptR"/>
</dbReference>
<organism evidence="11 12">
    <name type="scientific">Paenibacillus helianthi</name>
    <dbReference type="NCBI Taxonomy" id="1349432"/>
    <lineage>
        <taxon>Bacteria</taxon>
        <taxon>Bacillati</taxon>
        <taxon>Bacillota</taxon>
        <taxon>Bacilli</taxon>
        <taxon>Bacillales</taxon>
        <taxon>Paenibacillaceae</taxon>
        <taxon>Paenibacillus</taxon>
    </lineage>
</organism>
<protein>
    <submittedName>
        <fullName evidence="11">DNA-binding response regulator</fullName>
    </submittedName>
</protein>